<feature type="domain" description="Histidine kinase" evidence="7">
    <location>
        <begin position="1"/>
        <end position="164"/>
    </location>
</feature>
<dbReference type="InterPro" id="IPR004358">
    <property type="entry name" value="Sig_transdc_His_kin-like_C"/>
</dbReference>
<dbReference type="EMBL" id="VSSQ01110234">
    <property type="protein sequence ID" value="MPN48171.1"/>
    <property type="molecule type" value="Genomic_DNA"/>
</dbReference>
<organism evidence="8">
    <name type="scientific">bioreactor metagenome</name>
    <dbReference type="NCBI Taxonomy" id="1076179"/>
    <lineage>
        <taxon>unclassified sequences</taxon>
        <taxon>metagenomes</taxon>
        <taxon>ecological metagenomes</taxon>
    </lineage>
</organism>
<name>A0A645IA04_9ZZZZ</name>
<dbReference type="GO" id="GO:0000160">
    <property type="term" value="P:phosphorelay signal transduction system"/>
    <property type="evidence" value="ECO:0007669"/>
    <property type="project" value="UniProtKB-KW"/>
</dbReference>
<evidence type="ECO:0000259" key="7">
    <source>
        <dbReference type="PROSITE" id="PS50109"/>
    </source>
</evidence>
<evidence type="ECO:0000256" key="3">
    <source>
        <dbReference type="ARBA" id="ARBA00022741"/>
    </source>
</evidence>
<keyword evidence="2 8" id="KW-0808">Transferase</keyword>
<comment type="caution">
    <text evidence="8">The sequence shown here is derived from an EMBL/GenBank/DDBJ whole genome shotgun (WGS) entry which is preliminary data.</text>
</comment>
<keyword evidence="3" id="KW-0547">Nucleotide-binding</keyword>
<dbReference type="Pfam" id="PF02518">
    <property type="entry name" value="HATPase_c"/>
    <property type="match status" value="1"/>
</dbReference>
<keyword evidence="1" id="KW-0597">Phosphoprotein</keyword>
<proteinExistence type="predicted"/>
<dbReference type="GO" id="GO:0005524">
    <property type="term" value="F:ATP binding"/>
    <property type="evidence" value="ECO:0007669"/>
    <property type="project" value="UniProtKB-KW"/>
</dbReference>
<keyword evidence="5" id="KW-0067">ATP-binding</keyword>
<evidence type="ECO:0000256" key="1">
    <source>
        <dbReference type="ARBA" id="ARBA00022553"/>
    </source>
</evidence>
<dbReference type="PANTHER" id="PTHR43065">
    <property type="entry name" value="SENSOR HISTIDINE KINASE"/>
    <property type="match status" value="1"/>
</dbReference>
<evidence type="ECO:0000256" key="2">
    <source>
        <dbReference type="ARBA" id="ARBA00022679"/>
    </source>
</evidence>
<dbReference type="SMART" id="SM00387">
    <property type="entry name" value="HATPase_c"/>
    <property type="match status" value="1"/>
</dbReference>
<dbReference type="EC" id="2.7.13.3" evidence="8"/>
<keyword evidence="6" id="KW-0902">Two-component regulatory system</keyword>
<evidence type="ECO:0000256" key="6">
    <source>
        <dbReference type="ARBA" id="ARBA00023012"/>
    </source>
</evidence>
<accession>A0A645IA04</accession>
<evidence type="ECO:0000313" key="8">
    <source>
        <dbReference type="EMBL" id="MPN48171.1"/>
    </source>
</evidence>
<dbReference type="AlphaFoldDB" id="A0A645IA04"/>
<evidence type="ECO:0000256" key="5">
    <source>
        <dbReference type="ARBA" id="ARBA00022840"/>
    </source>
</evidence>
<evidence type="ECO:0000256" key="4">
    <source>
        <dbReference type="ARBA" id="ARBA00022777"/>
    </source>
</evidence>
<dbReference type="GO" id="GO:0004673">
    <property type="term" value="F:protein histidine kinase activity"/>
    <property type="evidence" value="ECO:0007669"/>
    <property type="project" value="UniProtKB-EC"/>
</dbReference>
<dbReference type="Gene3D" id="3.30.565.10">
    <property type="entry name" value="Histidine kinase-like ATPase, C-terminal domain"/>
    <property type="match status" value="1"/>
</dbReference>
<dbReference type="InterPro" id="IPR036890">
    <property type="entry name" value="HATPase_C_sf"/>
</dbReference>
<sequence>MREFTCNRGFQRQVIDLRSLIEDIRSLIEIRARDHGVSVSYALDDANCEVECDEVLIQQVVINLAVNGIEAMSNIPADRRRLHISIASRESKGVQITVADTGPGLPKVSPDQIFTSFFSTKNSGLGIGLSLCKSIVDTHEGHVWFTRPEGSSGVCFHVMLPRSS</sequence>
<dbReference type="SUPFAM" id="SSF55874">
    <property type="entry name" value="ATPase domain of HSP90 chaperone/DNA topoisomerase II/histidine kinase"/>
    <property type="match status" value="1"/>
</dbReference>
<dbReference type="PANTHER" id="PTHR43065:SF10">
    <property type="entry name" value="PEROXIDE STRESS-ACTIVATED HISTIDINE KINASE MAK3"/>
    <property type="match status" value="1"/>
</dbReference>
<dbReference type="InterPro" id="IPR003594">
    <property type="entry name" value="HATPase_dom"/>
</dbReference>
<dbReference type="PRINTS" id="PR00344">
    <property type="entry name" value="BCTRLSENSOR"/>
</dbReference>
<dbReference type="PROSITE" id="PS50109">
    <property type="entry name" value="HIS_KIN"/>
    <property type="match status" value="1"/>
</dbReference>
<dbReference type="InterPro" id="IPR005467">
    <property type="entry name" value="His_kinase_dom"/>
</dbReference>
<keyword evidence="4 8" id="KW-0418">Kinase</keyword>
<gene>
    <name evidence="8" type="primary">tmoS_6</name>
    <name evidence="8" type="ORF">SDC9_195776</name>
</gene>
<reference evidence="8" key="1">
    <citation type="submission" date="2019-08" db="EMBL/GenBank/DDBJ databases">
        <authorList>
            <person name="Kucharzyk K."/>
            <person name="Murdoch R.W."/>
            <person name="Higgins S."/>
            <person name="Loffler F."/>
        </authorList>
    </citation>
    <scope>NUCLEOTIDE SEQUENCE</scope>
</reference>
<protein>
    <submittedName>
        <fullName evidence="8">Sensor histidine kinase TmoS</fullName>
        <ecNumber evidence="8">2.7.13.3</ecNumber>
    </submittedName>
</protein>